<name>A7EQ45_SCLS1</name>
<gene>
    <name evidence="1" type="ORF">SS1G_07445</name>
</gene>
<sequence length="143" mass="15307">MTPAIAKAGVIFGWRGNWPGVIVAVILSVCKNVQKGRYFIQLKAESVTGIVVADTLIEDDEAVEVNIVPEVDVVVDTDTEVGIDEEVLRECAVVEVDVGLSLLFRGSFALLEIDGDVGMIVEDRAKESSRSLSLVSHGAANTH</sequence>
<dbReference type="Proteomes" id="UP000001312">
    <property type="component" value="Unassembled WGS sequence"/>
</dbReference>
<dbReference type="GeneID" id="5487693"/>
<keyword evidence="2" id="KW-1185">Reference proteome</keyword>
<dbReference type="InParanoid" id="A7EQ45"/>
<proteinExistence type="predicted"/>
<protein>
    <submittedName>
        <fullName evidence="1">Uncharacterized protein</fullName>
    </submittedName>
</protein>
<dbReference type="AlphaFoldDB" id="A7EQ45"/>
<evidence type="ECO:0000313" key="2">
    <source>
        <dbReference type="Proteomes" id="UP000001312"/>
    </source>
</evidence>
<accession>A7EQ45</accession>
<dbReference type="EMBL" id="CH476629">
    <property type="protein sequence ID" value="EDO04961.1"/>
    <property type="molecule type" value="Genomic_DNA"/>
</dbReference>
<dbReference type="HOGENOM" id="CLU_1807383_0_0_1"/>
<organism evidence="1 2">
    <name type="scientific">Sclerotinia sclerotiorum (strain ATCC 18683 / 1980 / Ss-1)</name>
    <name type="common">White mold</name>
    <name type="synonym">Whetzelinia sclerotiorum</name>
    <dbReference type="NCBI Taxonomy" id="665079"/>
    <lineage>
        <taxon>Eukaryota</taxon>
        <taxon>Fungi</taxon>
        <taxon>Dikarya</taxon>
        <taxon>Ascomycota</taxon>
        <taxon>Pezizomycotina</taxon>
        <taxon>Leotiomycetes</taxon>
        <taxon>Helotiales</taxon>
        <taxon>Sclerotiniaceae</taxon>
        <taxon>Sclerotinia</taxon>
    </lineage>
</organism>
<dbReference type="KEGG" id="ssl:SS1G_07445"/>
<dbReference type="RefSeq" id="XP_001591998.1">
    <property type="nucleotide sequence ID" value="XM_001591948.1"/>
</dbReference>
<reference evidence="2" key="1">
    <citation type="journal article" date="2011" name="PLoS Genet.">
        <title>Genomic analysis of the necrotrophic fungal pathogens Sclerotinia sclerotiorum and Botrytis cinerea.</title>
        <authorList>
            <person name="Amselem J."/>
            <person name="Cuomo C.A."/>
            <person name="van Kan J.A."/>
            <person name="Viaud M."/>
            <person name="Benito E.P."/>
            <person name="Couloux A."/>
            <person name="Coutinho P.M."/>
            <person name="de Vries R.P."/>
            <person name="Dyer P.S."/>
            <person name="Fillinger S."/>
            <person name="Fournier E."/>
            <person name="Gout L."/>
            <person name="Hahn M."/>
            <person name="Kohn L."/>
            <person name="Lapalu N."/>
            <person name="Plummer K.M."/>
            <person name="Pradier J.M."/>
            <person name="Quevillon E."/>
            <person name="Sharon A."/>
            <person name="Simon A."/>
            <person name="ten Have A."/>
            <person name="Tudzynski B."/>
            <person name="Tudzynski P."/>
            <person name="Wincker P."/>
            <person name="Andrew M."/>
            <person name="Anthouard V."/>
            <person name="Beever R.E."/>
            <person name="Beffa R."/>
            <person name="Benoit I."/>
            <person name="Bouzid O."/>
            <person name="Brault B."/>
            <person name="Chen Z."/>
            <person name="Choquer M."/>
            <person name="Collemare J."/>
            <person name="Cotton P."/>
            <person name="Danchin E.G."/>
            <person name="Da Silva C."/>
            <person name="Gautier A."/>
            <person name="Giraud C."/>
            <person name="Giraud T."/>
            <person name="Gonzalez C."/>
            <person name="Grossetete S."/>
            <person name="Guldener U."/>
            <person name="Henrissat B."/>
            <person name="Howlett B.J."/>
            <person name="Kodira C."/>
            <person name="Kretschmer M."/>
            <person name="Lappartient A."/>
            <person name="Leroch M."/>
            <person name="Levis C."/>
            <person name="Mauceli E."/>
            <person name="Neuveglise C."/>
            <person name="Oeser B."/>
            <person name="Pearson M."/>
            <person name="Poulain J."/>
            <person name="Poussereau N."/>
            <person name="Quesneville H."/>
            <person name="Rascle C."/>
            <person name="Schumacher J."/>
            <person name="Segurens B."/>
            <person name="Sexton A."/>
            <person name="Silva E."/>
            <person name="Sirven C."/>
            <person name="Soanes D.M."/>
            <person name="Talbot N.J."/>
            <person name="Templeton M."/>
            <person name="Yandava C."/>
            <person name="Yarden O."/>
            <person name="Zeng Q."/>
            <person name="Rollins J.A."/>
            <person name="Lebrun M.H."/>
            <person name="Dickman M."/>
        </authorList>
    </citation>
    <scope>NUCLEOTIDE SEQUENCE [LARGE SCALE GENOMIC DNA]</scope>
    <source>
        <strain evidence="2">ATCC 18683 / 1980 / Ss-1</strain>
    </source>
</reference>
<evidence type="ECO:0000313" key="1">
    <source>
        <dbReference type="EMBL" id="EDO04961.1"/>
    </source>
</evidence>